<feature type="compositionally biased region" description="Low complexity" evidence="1">
    <location>
        <begin position="368"/>
        <end position="404"/>
    </location>
</feature>
<feature type="compositionally biased region" description="Low complexity" evidence="1">
    <location>
        <begin position="39"/>
        <end position="73"/>
    </location>
</feature>
<feature type="region of interest" description="Disordered" evidence="1">
    <location>
        <begin position="348"/>
        <end position="460"/>
    </location>
</feature>
<dbReference type="Proteomes" id="UP001213000">
    <property type="component" value="Unassembled WGS sequence"/>
</dbReference>
<feature type="compositionally biased region" description="Low complexity" evidence="1">
    <location>
        <begin position="420"/>
        <end position="435"/>
    </location>
</feature>
<feature type="compositionally biased region" description="Gly residues" evidence="1">
    <location>
        <begin position="351"/>
        <end position="367"/>
    </location>
</feature>
<feature type="compositionally biased region" description="Gly residues" evidence="1">
    <location>
        <begin position="13"/>
        <end position="38"/>
    </location>
</feature>
<evidence type="ECO:0000313" key="4">
    <source>
        <dbReference type="Proteomes" id="UP001213000"/>
    </source>
</evidence>
<protein>
    <submittedName>
        <fullName evidence="3">Uncharacterized protein</fullName>
    </submittedName>
</protein>
<evidence type="ECO:0000256" key="2">
    <source>
        <dbReference type="SAM" id="Phobius"/>
    </source>
</evidence>
<feature type="compositionally biased region" description="Basic and acidic residues" evidence="1">
    <location>
        <begin position="1"/>
        <end position="11"/>
    </location>
</feature>
<keyword evidence="2" id="KW-1133">Transmembrane helix</keyword>
<keyword evidence="2" id="KW-0472">Membrane</keyword>
<organism evidence="3 4">
    <name type="scientific">Leucocoprinus birnbaumii</name>
    <dbReference type="NCBI Taxonomy" id="56174"/>
    <lineage>
        <taxon>Eukaryota</taxon>
        <taxon>Fungi</taxon>
        <taxon>Dikarya</taxon>
        <taxon>Basidiomycota</taxon>
        <taxon>Agaricomycotina</taxon>
        <taxon>Agaricomycetes</taxon>
        <taxon>Agaricomycetidae</taxon>
        <taxon>Agaricales</taxon>
        <taxon>Agaricineae</taxon>
        <taxon>Agaricaceae</taxon>
        <taxon>Leucocoprinus</taxon>
    </lineage>
</organism>
<dbReference type="AlphaFoldDB" id="A0AAD5YPB1"/>
<feature type="region of interest" description="Disordered" evidence="1">
    <location>
        <begin position="1"/>
        <end position="110"/>
    </location>
</feature>
<name>A0AAD5YPB1_9AGAR</name>
<accession>A0AAD5YPB1</accession>
<feature type="transmembrane region" description="Helical" evidence="2">
    <location>
        <begin position="664"/>
        <end position="683"/>
    </location>
</feature>
<dbReference type="EMBL" id="JANIEX010000645">
    <property type="protein sequence ID" value="KAJ3564630.1"/>
    <property type="molecule type" value="Genomic_DNA"/>
</dbReference>
<gene>
    <name evidence="3" type="ORF">NP233_g8175</name>
</gene>
<feature type="compositionally biased region" description="Gly residues" evidence="1">
    <location>
        <begin position="405"/>
        <end position="419"/>
    </location>
</feature>
<comment type="caution">
    <text evidence="3">The sequence shown here is derived from an EMBL/GenBank/DDBJ whole genome shotgun (WGS) entry which is preliminary data.</text>
</comment>
<proteinExistence type="predicted"/>
<keyword evidence="2" id="KW-0812">Transmembrane</keyword>
<evidence type="ECO:0000313" key="3">
    <source>
        <dbReference type="EMBL" id="KAJ3564630.1"/>
    </source>
</evidence>
<evidence type="ECO:0000256" key="1">
    <source>
        <dbReference type="SAM" id="MobiDB-lite"/>
    </source>
</evidence>
<sequence length="684" mass="68688">MTLSRGLEKRKGGGGGHAEGGGGESHESSGGGSGGGGSSSSSSGSSSSGGSSNTGSSSTSSSRSPPISFGGSSKSISTTTNGGGPSIQIPAGQPFAGRSQGGASRDQIYGTRQYGSGYPGISGAGVSGRPFPFYFWPVTWGGVSGTNTAHYLHSSDEYGSTTNTTRPGGAEYTASFTTSNATANSTFRLLADNSTIRSLVPAITSLCSSFLSSNTSNISTYPPNGPPLPEQAIQYYRASSVVLSLDGYNNSAVFSNDTNAQDSPLPVNVDTGLINCLNSTIGGHVPLVDPTDVTTSGGTGGPTNQNEALLRSEGDFCLIDYHILDFKEDNYDTISLSLAITRILPIKRQRGGGGGFSGGGGGRGSTGSTGSSSSAGRGSTSNTGGRTGSGSSSSAGRGSTSNTGGSAGGGSSSGSGGARGPPVSVGGSSLSTTSTGRGGGPIVNIPAGHPFSGRSQGGGTRGQVYGTSWYGSGYPGTSGLGVSGRGFPFYFWPVVLGGTVGYYGGSHYLDASGEYGHPDNTTRPGGPEYTAAFISSNTTTNSTFRLLADNGTVTSLLPSLISSCNSSISSPSSPNASQYQNSGPPVAEQIIQYYRASSVALSLDGYNNTAVFSGNESMPPAPLPSNVDTVLLNCLNQTIGNNVPLVDSAQGSAQAPIHLNAASMAGNFGVVWLAWWLVNVLYWI</sequence>
<reference evidence="3" key="1">
    <citation type="submission" date="2022-07" db="EMBL/GenBank/DDBJ databases">
        <title>Genome Sequence of Leucocoprinus birnbaumii.</title>
        <authorList>
            <person name="Buettner E."/>
        </authorList>
    </citation>
    <scope>NUCLEOTIDE SEQUENCE</scope>
    <source>
        <strain evidence="3">VT141</strain>
    </source>
</reference>
<keyword evidence="4" id="KW-1185">Reference proteome</keyword>